<evidence type="ECO:0000256" key="1">
    <source>
        <dbReference type="ARBA" id="ARBA00022679"/>
    </source>
</evidence>
<protein>
    <submittedName>
        <fullName evidence="4">PfkB domain protein</fullName>
    </submittedName>
</protein>
<dbReference type="OrthoDB" id="9813569at2"/>
<dbReference type="InterPro" id="IPR011611">
    <property type="entry name" value="PfkB_dom"/>
</dbReference>
<dbReference type="RefSeq" id="WP_012594238.1">
    <property type="nucleotide sequence ID" value="NC_011726.1"/>
</dbReference>
<gene>
    <name evidence="4" type="ordered locus">PCC8801_0885</name>
</gene>
<dbReference type="SUPFAM" id="SSF53613">
    <property type="entry name" value="Ribokinase-like"/>
    <property type="match status" value="1"/>
</dbReference>
<dbReference type="Gene3D" id="3.40.1190.20">
    <property type="match status" value="1"/>
</dbReference>
<dbReference type="GO" id="GO:0016301">
    <property type="term" value="F:kinase activity"/>
    <property type="evidence" value="ECO:0007669"/>
    <property type="project" value="UniProtKB-KW"/>
</dbReference>
<dbReference type="Proteomes" id="UP000008204">
    <property type="component" value="Chromosome"/>
</dbReference>
<keyword evidence="2" id="KW-0418">Kinase</keyword>
<evidence type="ECO:0000256" key="2">
    <source>
        <dbReference type="ARBA" id="ARBA00022777"/>
    </source>
</evidence>
<sequence length="307" mass="33889">MNLKNPSSTPEIVCFGSFIAMNLLVLDEWPQRNFGCVFKEYRDSIGQDAAMIALMLQDWNIQTAMIGSAVGTDFRGKWLVDQFNDRGVLGEVRVDPNLSTMLAILLSDSSGDRTYFWQPDPQVLATLDTADLSLLPSSKLLYVDWYDEDHILRPMDEAVKLGIPVYLNLEHLHENPDILARYAGRATICQAVTDAAQRGEESPLTVAKRLLEVGVEIAVITLAGEGCFVMRGTEMVRVQTPNIKAVDSFGAGATFSAAFIYGYLQGWSLEKMARFATATASIKCSRVGLETPNLSEAQKLAEQLHSE</sequence>
<evidence type="ECO:0000259" key="3">
    <source>
        <dbReference type="Pfam" id="PF00294"/>
    </source>
</evidence>
<evidence type="ECO:0000313" key="5">
    <source>
        <dbReference type="Proteomes" id="UP000008204"/>
    </source>
</evidence>
<accession>B7JZM0</accession>
<name>B7JZM0_RIPO1</name>
<proteinExistence type="predicted"/>
<keyword evidence="1" id="KW-0808">Transferase</keyword>
<evidence type="ECO:0000313" key="4">
    <source>
        <dbReference type="EMBL" id="ACK64963.1"/>
    </source>
</evidence>
<dbReference type="PANTHER" id="PTHR10584">
    <property type="entry name" value="SUGAR KINASE"/>
    <property type="match status" value="1"/>
</dbReference>
<dbReference type="KEGG" id="cyp:PCC8801_0885"/>
<dbReference type="STRING" id="41431.PCC8801_0885"/>
<dbReference type="AlphaFoldDB" id="B7JZM0"/>
<keyword evidence="5" id="KW-1185">Reference proteome</keyword>
<dbReference type="InterPro" id="IPR029056">
    <property type="entry name" value="Ribokinase-like"/>
</dbReference>
<dbReference type="Pfam" id="PF00294">
    <property type="entry name" value="PfkB"/>
    <property type="match status" value="1"/>
</dbReference>
<dbReference type="eggNOG" id="COG0524">
    <property type="taxonomic scope" value="Bacteria"/>
</dbReference>
<dbReference type="HOGENOM" id="CLU_027634_6_0_3"/>
<feature type="domain" description="Carbohydrate kinase PfkB" evidence="3">
    <location>
        <begin position="11"/>
        <end position="292"/>
    </location>
</feature>
<organism evidence="4 5">
    <name type="scientific">Rippkaea orientalis (strain PCC 8801 / RF-1)</name>
    <name type="common">Cyanothece sp. (strain PCC 8801)</name>
    <dbReference type="NCBI Taxonomy" id="41431"/>
    <lineage>
        <taxon>Bacteria</taxon>
        <taxon>Bacillati</taxon>
        <taxon>Cyanobacteriota</taxon>
        <taxon>Cyanophyceae</taxon>
        <taxon>Oscillatoriophycideae</taxon>
        <taxon>Chroococcales</taxon>
        <taxon>Aphanothecaceae</taxon>
        <taxon>Rippkaea</taxon>
        <taxon>Rippkaea orientalis</taxon>
    </lineage>
</organism>
<dbReference type="EMBL" id="CP001287">
    <property type="protein sequence ID" value="ACK64963.1"/>
    <property type="molecule type" value="Genomic_DNA"/>
</dbReference>
<reference evidence="5" key="1">
    <citation type="journal article" date="2011" name="MBio">
        <title>Novel metabolic attributes of the genus Cyanothece, comprising a group of unicellular nitrogen-fixing Cyanobacteria.</title>
        <authorList>
            <person name="Bandyopadhyay A."/>
            <person name="Elvitigala T."/>
            <person name="Welsh E."/>
            <person name="Stockel J."/>
            <person name="Liberton M."/>
            <person name="Min H."/>
            <person name="Sherman L.A."/>
            <person name="Pakrasi H.B."/>
        </authorList>
    </citation>
    <scope>NUCLEOTIDE SEQUENCE [LARGE SCALE GENOMIC DNA]</scope>
    <source>
        <strain evidence="5">PCC 8801</strain>
    </source>
</reference>
<dbReference type="PANTHER" id="PTHR10584:SF166">
    <property type="entry name" value="RIBOKINASE"/>
    <property type="match status" value="1"/>
</dbReference>